<dbReference type="InterPro" id="IPR035951">
    <property type="entry name" value="TM1622-like_sf"/>
</dbReference>
<accession>B7IF46</accession>
<dbReference type="EMBL" id="CP001185">
    <property type="protein sequence ID" value="ACJ74710.1"/>
    <property type="molecule type" value="Genomic_DNA"/>
</dbReference>
<organism evidence="1 2">
    <name type="scientific">Thermosipho africanus (strain TCF52B)</name>
    <dbReference type="NCBI Taxonomy" id="484019"/>
    <lineage>
        <taxon>Bacteria</taxon>
        <taxon>Thermotogati</taxon>
        <taxon>Thermotogota</taxon>
        <taxon>Thermotogae</taxon>
        <taxon>Thermotogales</taxon>
        <taxon>Fervidobacteriaceae</taxon>
        <taxon>Thermosipho</taxon>
    </lineage>
</organism>
<dbReference type="eggNOG" id="ENOG5033DGV">
    <property type="taxonomic scope" value="Bacteria"/>
</dbReference>
<sequence length="158" mass="18376">MGKLLVAIVLVLLIAFSCTLIIKTPSLPGSFSLKSAISLLDSYEYPLVETGEINSLYGVQLNRGMYGVFKNFDGMFYVFKYEDEKLTKNDWNRLIKTFGSVLKINYFKFSLFDRGYLQTKFEDLNVITWWKGNWLFVITGNNSKEFFEYINKVYGMIQ</sequence>
<dbReference type="Pfam" id="PF11586">
    <property type="entry name" value="DUF3242"/>
    <property type="match status" value="1"/>
</dbReference>
<reference evidence="1 2" key="1">
    <citation type="journal article" date="2009" name="J. Bacteriol.">
        <title>The genome of Thermosipho africanus TCF52B: lateral genetic connections to the Firmicutes and Archaea.</title>
        <authorList>
            <person name="Nesboe C.L."/>
            <person name="Bapteste E."/>
            <person name="Curtis B."/>
            <person name="Dahle H."/>
            <person name="Lopez P."/>
            <person name="Macleod D."/>
            <person name="Dlutek M."/>
            <person name="Bowman S."/>
            <person name="Zhaxybayeva O."/>
            <person name="Birkeland N.-K."/>
            <person name="Doolittle W.F."/>
        </authorList>
    </citation>
    <scope>NUCLEOTIDE SEQUENCE [LARGE SCALE GENOMIC DNA]</scope>
    <source>
        <strain evidence="1 2">TCF52B</strain>
    </source>
</reference>
<protein>
    <submittedName>
        <fullName evidence="1">Lipoprotein, putative</fullName>
    </submittedName>
</protein>
<dbReference type="KEGG" id="taf:THA_205"/>
<dbReference type="HOGENOM" id="CLU_1668574_0_0_0"/>
<keyword evidence="2" id="KW-1185">Reference proteome</keyword>
<proteinExistence type="predicted"/>
<dbReference type="Gene3D" id="3.40.1000.20">
    <property type="entry name" value="TM1622-like"/>
    <property type="match status" value="1"/>
</dbReference>
<dbReference type="RefSeq" id="WP_012579412.1">
    <property type="nucleotide sequence ID" value="NC_011653.1"/>
</dbReference>
<evidence type="ECO:0000313" key="2">
    <source>
        <dbReference type="Proteomes" id="UP000002453"/>
    </source>
</evidence>
<name>B7IF46_THEAB</name>
<dbReference type="AlphaFoldDB" id="B7IF46"/>
<dbReference type="Proteomes" id="UP000002453">
    <property type="component" value="Chromosome"/>
</dbReference>
<evidence type="ECO:0000313" key="1">
    <source>
        <dbReference type="EMBL" id="ACJ74710.1"/>
    </source>
</evidence>
<gene>
    <name evidence="1" type="ordered locus">THA_205</name>
</gene>
<keyword evidence="1" id="KW-0449">Lipoprotein</keyword>
<dbReference type="OrthoDB" id="47629at2"/>
<dbReference type="PROSITE" id="PS51257">
    <property type="entry name" value="PROKAR_LIPOPROTEIN"/>
    <property type="match status" value="1"/>
</dbReference>
<dbReference type="SUPFAM" id="SSF143477">
    <property type="entry name" value="TM1622-like"/>
    <property type="match status" value="1"/>
</dbReference>
<dbReference type="InterPro" id="IPR021636">
    <property type="entry name" value="DUF3242"/>
</dbReference>
<dbReference type="STRING" id="484019.THA_205"/>